<organism evidence="2 3">
    <name type="scientific">Thioalkalivibrio halophilus</name>
    <dbReference type="NCBI Taxonomy" id="252474"/>
    <lineage>
        <taxon>Bacteria</taxon>
        <taxon>Pseudomonadati</taxon>
        <taxon>Pseudomonadota</taxon>
        <taxon>Gammaproteobacteria</taxon>
        <taxon>Chromatiales</taxon>
        <taxon>Ectothiorhodospiraceae</taxon>
        <taxon>Thioalkalivibrio</taxon>
    </lineage>
</organism>
<accession>A0A1V3A1T0</accession>
<feature type="domain" description="HDOD" evidence="1">
    <location>
        <begin position="20"/>
        <end position="218"/>
    </location>
</feature>
<protein>
    <submittedName>
        <fullName evidence="2">HDIG domain-containing protein</fullName>
    </submittedName>
</protein>
<sequence>MSDETGFASLEARVEAADRLLAMPQVVFEVSRLLDDDESTQPQIAAALGRDPGLVAHVLRLANSPAYAPARGVDSIERAVAMLGRDVLQRLVVASAVTRSMNTLPEQERLPLETFWRHSAYCAVIARQLAQEVAPRAAGVVFLAGLLHDLGKLLLFSQSPEAAHRAFLASLDTAQGPSPQAAEREQMGFDHARLGGALAERWGLPEALVEGIAWHHDPLSASDRHRPSVALVHLANTGAHLAEIDSRDWADAPPLEEQAWAIAGVSPEMLLQAVEDAQHEVLAVQALSDPEVGTPAG</sequence>
<dbReference type="OrthoDB" id="9770715at2"/>
<dbReference type="AlphaFoldDB" id="A0A1V3A1T0"/>
<dbReference type="NCBIfam" id="TIGR00277">
    <property type="entry name" value="HDIG"/>
    <property type="match status" value="1"/>
</dbReference>
<dbReference type="InterPro" id="IPR006675">
    <property type="entry name" value="HDIG_dom"/>
</dbReference>
<dbReference type="STRING" id="252474.B1A74_01455"/>
<evidence type="ECO:0000313" key="2">
    <source>
        <dbReference type="EMBL" id="OOC11310.1"/>
    </source>
</evidence>
<gene>
    <name evidence="2" type="ORF">B1A74_01455</name>
</gene>
<dbReference type="PANTHER" id="PTHR33525:SF3">
    <property type="entry name" value="RIBONUCLEASE Y"/>
    <property type="match status" value="1"/>
</dbReference>
<dbReference type="RefSeq" id="WP_018947050.1">
    <property type="nucleotide sequence ID" value="NZ_MUZR01000004.1"/>
</dbReference>
<evidence type="ECO:0000313" key="3">
    <source>
        <dbReference type="Proteomes" id="UP000189177"/>
    </source>
</evidence>
<dbReference type="SUPFAM" id="SSF109604">
    <property type="entry name" value="HD-domain/PDEase-like"/>
    <property type="match status" value="1"/>
</dbReference>
<name>A0A1V3A1T0_9GAMM</name>
<dbReference type="Proteomes" id="UP000189177">
    <property type="component" value="Unassembled WGS sequence"/>
</dbReference>
<dbReference type="PROSITE" id="PS51833">
    <property type="entry name" value="HDOD"/>
    <property type="match status" value="1"/>
</dbReference>
<dbReference type="Pfam" id="PF08668">
    <property type="entry name" value="HDOD"/>
    <property type="match status" value="1"/>
</dbReference>
<dbReference type="PANTHER" id="PTHR33525">
    <property type="match status" value="1"/>
</dbReference>
<reference evidence="2 3" key="1">
    <citation type="submission" date="2017-02" db="EMBL/GenBank/DDBJ databases">
        <title>Genomic diversity within the haloalkaliphilic genus Thioalkalivibrio.</title>
        <authorList>
            <person name="Ahn A.-C."/>
            <person name="Meier-Kolthoff J."/>
            <person name="Overmars L."/>
            <person name="Richter M."/>
            <person name="Woyke T."/>
            <person name="Sorokin D.Y."/>
            <person name="Muyzer G."/>
        </authorList>
    </citation>
    <scope>NUCLEOTIDE SEQUENCE [LARGE SCALE GENOMIC DNA]</scope>
    <source>
        <strain evidence="2 3">HL17</strain>
    </source>
</reference>
<evidence type="ECO:0000259" key="1">
    <source>
        <dbReference type="PROSITE" id="PS51833"/>
    </source>
</evidence>
<proteinExistence type="predicted"/>
<keyword evidence="3" id="KW-1185">Reference proteome</keyword>
<dbReference type="Gene3D" id="1.10.3210.10">
    <property type="entry name" value="Hypothetical protein af1432"/>
    <property type="match status" value="1"/>
</dbReference>
<dbReference type="InterPro" id="IPR013976">
    <property type="entry name" value="HDOD"/>
</dbReference>
<dbReference type="EMBL" id="MUZR01000004">
    <property type="protein sequence ID" value="OOC11310.1"/>
    <property type="molecule type" value="Genomic_DNA"/>
</dbReference>
<dbReference type="InterPro" id="IPR052340">
    <property type="entry name" value="RNase_Y/CdgJ"/>
</dbReference>
<comment type="caution">
    <text evidence="2">The sequence shown here is derived from an EMBL/GenBank/DDBJ whole genome shotgun (WGS) entry which is preliminary data.</text>
</comment>